<dbReference type="AlphaFoldDB" id="A0A1U9KCI5"/>
<dbReference type="PANTHER" id="PTHR35565:SF1">
    <property type="entry name" value="TYPE VI SECRETION SYSTEM CONTRACTILE SHEATH LARGE SUBUNIT"/>
    <property type="match status" value="1"/>
</dbReference>
<evidence type="ECO:0000313" key="3">
    <source>
        <dbReference type="EMBL" id="AQS83490.1"/>
    </source>
</evidence>
<dbReference type="InterPro" id="IPR044032">
    <property type="entry name" value="TssC1_C"/>
</dbReference>
<keyword evidence="4" id="KW-1185">Reference proteome</keyword>
<evidence type="ECO:0000259" key="2">
    <source>
        <dbReference type="Pfam" id="PF18945"/>
    </source>
</evidence>
<reference evidence="3 4" key="1">
    <citation type="submission" date="2016-03" db="EMBL/GenBank/DDBJ databases">
        <title>Acetic acid bacteria sequencing.</title>
        <authorList>
            <person name="Brandt J."/>
            <person name="Jakob F."/>
            <person name="Vogel R.F."/>
        </authorList>
    </citation>
    <scope>NUCLEOTIDE SEQUENCE [LARGE SCALE GENOMIC DNA]</scope>
    <source>
        <strain evidence="3 4">TMW2.1153</strain>
    </source>
</reference>
<dbReference type="Pfam" id="PF18945">
    <property type="entry name" value="VipB_2"/>
    <property type="match status" value="1"/>
</dbReference>
<accession>A0A1U9KCI5</accession>
<dbReference type="PANTHER" id="PTHR35565">
    <property type="entry name" value="CYTOPLASMIC PROTEIN-RELATED"/>
    <property type="match status" value="1"/>
</dbReference>
<dbReference type="InterPro" id="IPR010269">
    <property type="entry name" value="T6SS_TssC-like"/>
</dbReference>
<dbReference type="Proteomes" id="UP000188937">
    <property type="component" value="Chromosome"/>
</dbReference>
<proteinExistence type="predicted"/>
<organism evidence="3 4">
    <name type="scientific">Acetobacter aceti</name>
    <dbReference type="NCBI Taxonomy" id="435"/>
    <lineage>
        <taxon>Bacteria</taxon>
        <taxon>Pseudomonadati</taxon>
        <taxon>Pseudomonadota</taxon>
        <taxon>Alphaproteobacteria</taxon>
        <taxon>Acetobacterales</taxon>
        <taxon>Acetobacteraceae</taxon>
        <taxon>Acetobacter</taxon>
        <taxon>Acetobacter subgen. Acetobacter</taxon>
    </lineage>
</organism>
<protein>
    <recommendedName>
        <fullName evidence="5">Type VI secretion protein</fullName>
    </recommendedName>
</protein>
<evidence type="ECO:0000259" key="1">
    <source>
        <dbReference type="Pfam" id="PF05943"/>
    </source>
</evidence>
<gene>
    <name evidence="3" type="ORF">A0U92_00530</name>
</gene>
<feature type="domain" description="TssC1 C-terminal" evidence="2">
    <location>
        <begin position="387"/>
        <end position="497"/>
    </location>
</feature>
<feature type="domain" description="TssC1 N-terminal" evidence="1">
    <location>
        <begin position="62"/>
        <end position="376"/>
    </location>
</feature>
<name>A0A1U9KCI5_ACEAC</name>
<dbReference type="STRING" id="435.A0U92_00530"/>
<evidence type="ECO:0008006" key="5">
    <source>
        <dbReference type="Google" id="ProtNLM"/>
    </source>
</evidence>
<dbReference type="NCBIfam" id="TIGR03355">
    <property type="entry name" value="VI_chp_2"/>
    <property type="match status" value="1"/>
</dbReference>
<evidence type="ECO:0000313" key="4">
    <source>
        <dbReference type="Proteomes" id="UP000188937"/>
    </source>
</evidence>
<dbReference type="Pfam" id="PF05943">
    <property type="entry name" value="VipB"/>
    <property type="match status" value="1"/>
</dbReference>
<dbReference type="RefSeq" id="WP_077811525.1">
    <property type="nucleotide sequence ID" value="NZ_CP014692.1"/>
</dbReference>
<dbReference type="EMBL" id="CP014692">
    <property type="protein sequence ID" value="AQS83490.1"/>
    <property type="molecule type" value="Genomic_DNA"/>
</dbReference>
<dbReference type="OrthoDB" id="9764000at2"/>
<dbReference type="InterPro" id="IPR044031">
    <property type="entry name" value="TssC1_N"/>
</dbReference>
<dbReference type="KEGG" id="aace:A0U92_00530"/>
<sequence>MSSSSALRETVLSGRFTVQATEVDAFASFLSSSDLSALMGWFGVETLKEISRDPDCIRDRLDQDIALIDRMLSRQMDNILHQPAFQKLEGSWRGLHWLVGGLSPEARVFVRVLSVRWAEICRDFQKSSDFDTSALFHLIYENEFGQAGGEPFGLMVVDHEFRHVPEARRPGAAPAVDDIAALTSLAGVAAAAFCPMVIGVSPVLFGVERFSDLATVVDPVASLKDADKRRWQMLRRQTDARFLCACLPRIPGRLPWGHDPARSDGFFYRERASSVQDRVWTSAGYAFASVVIRAQINYGWPADIRGVPPGKVGGGLVPDLISEIFDTDPQHGWYRSPLDIQLTEEQERMISAEGFMPLVSLSFGPEVCFSAVNSIQQSAETDGTPVAAINRHMSSQINTLLCVSRFAHYVKIIGRSVIGSHATPENIERRLQSWLLEYTNGSVKASEENRARYPLMNSKVTITEKPGYPGHFSCVMHIQPRYQLDQVDLAFNLATELVVPDA</sequence>